<dbReference type="RefSeq" id="WP_004989184.1">
    <property type="nucleotide sequence ID" value="NZ_BCMC01000003.1"/>
</dbReference>
<proteinExistence type="predicted"/>
<protein>
    <submittedName>
        <fullName evidence="2">Uncharacterized protein</fullName>
    </submittedName>
</protein>
<evidence type="ECO:0000313" key="4">
    <source>
        <dbReference type="Proteomes" id="UP001164081"/>
    </source>
</evidence>
<evidence type="ECO:0000313" key="2">
    <source>
        <dbReference type="EMBL" id="UYF74157.1"/>
    </source>
</evidence>
<reference evidence="2" key="2">
    <citation type="journal article" date="2022" name="J Glob Antimicrob Resist">
        <title>Comparative analysis of IMP-4- and OXA-58-containing plasmids of three carbapenemase-producing Acinetobacter ursingii strains in the Netherlands.</title>
        <authorList>
            <person name="Hendrickx A.P.A."/>
            <person name="Schade R.P."/>
            <person name="Landman F."/>
            <person name="Bosch T."/>
            <person name="Schouls L.M."/>
            <person name="van Dijk K."/>
        </authorList>
    </citation>
    <scope>NUCLEOTIDE SEQUENCE</scope>
    <source>
        <strain evidence="2">RIVM_C010761</strain>
    </source>
</reference>
<reference evidence="1 3" key="1">
    <citation type="submission" date="2021-01" db="EMBL/GenBank/DDBJ databases">
        <title>FDA dAtabase for Regulatory Grade micrObial Sequences (FDA-ARGOS): Supporting development and validation of Infectious Disease Dx tests.</title>
        <authorList>
            <person name="Sproer C."/>
            <person name="Gronow S."/>
            <person name="Severitt S."/>
            <person name="Schroder I."/>
            <person name="Tallon L."/>
            <person name="Sadzewicz L."/>
            <person name="Zhao X."/>
            <person name="Boylan J."/>
            <person name="Ott S."/>
            <person name="Bowen H."/>
            <person name="Vavikolanu K."/>
            <person name="Mehta A."/>
            <person name="Aluvathingal J."/>
            <person name="Nadendla S."/>
            <person name="Lowell S."/>
            <person name="Myers T."/>
            <person name="Yan Y."/>
            <person name="Sichtig H."/>
        </authorList>
    </citation>
    <scope>NUCLEOTIDE SEQUENCE [LARGE SCALE GENOMIC DNA]</scope>
    <source>
        <strain evidence="1 3">FDAARGOS_1096</strain>
    </source>
</reference>
<name>A0A3F3L5G6_9GAMM</name>
<dbReference type="EMBL" id="CP068176">
    <property type="protein sequence ID" value="QQT85778.1"/>
    <property type="molecule type" value="Genomic_DNA"/>
</dbReference>
<dbReference type="EMBL" id="CP089044">
    <property type="protein sequence ID" value="UYF74157.1"/>
    <property type="molecule type" value="Genomic_DNA"/>
</dbReference>
<dbReference type="Proteomes" id="UP001164081">
    <property type="component" value="Chromosome"/>
</dbReference>
<dbReference type="Proteomes" id="UP000595320">
    <property type="component" value="Chromosome"/>
</dbReference>
<evidence type="ECO:0000313" key="3">
    <source>
        <dbReference type="Proteomes" id="UP000595320"/>
    </source>
</evidence>
<dbReference type="GeneID" id="66212451"/>
<evidence type="ECO:0000313" key="1">
    <source>
        <dbReference type="EMBL" id="QQT85778.1"/>
    </source>
</evidence>
<sequence>MKFSFVDLNGHTVTGDCEFIDHPAQSISHALAADIKNSTALDGVLGEFSFYQKSHTKNESEVSRFAVDNENNVFHSDKLPDFVQIGSHWKSDNS</sequence>
<accession>A0A3F3L5G6</accession>
<dbReference type="AlphaFoldDB" id="A0A3F3L5G6"/>
<organism evidence="2 4">
    <name type="scientific">Acinetobacter ursingii</name>
    <dbReference type="NCBI Taxonomy" id="108980"/>
    <lineage>
        <taxon>Bacteria</taxon>
        <taxon>Pseudomonadati</taxon>
        <taxon>Pseudomonadota</taxon>
        <taxon>Gammaproteobacteria</taxon>
        <taxon>Moraxellales</taxon>
        <taxon>Moraxellaceae</taxon>
        <taxon>Acinetobacter</taxon>
    </lineage>
</organism>
<gene>
    <name evidence="1" type="ORF">I6I53_12875</name>
    <name evidence="2" type="ORF">LSO58_09715</name>
</gene>